<evidence type="ECO:0000313" key="2">
    <source>
        <dbReference type="Proteomes" id="UP001516662"/>
    </source>
</evidence>
<reference evidence="1 2" key="1">
    <citation type="submission" date="2020-10" db="EMBL/GenBank/DDBJ databases">
        <title>Bacillus sp. HD4P25, an endophyte from a halophyte.</title>
        <authorList>
            <person name="Sun J.-Q."/>
        </authorList>
    </citation>
    <scope>NUCLEOTIDE SEQUENCE [LARGE SCALE GENOMIC DNA]</scope>
    <source>
        <strain evidence="1 2">YIM 93174</strain>
    </source>
</reference>
<dbReference type="RefSeq" id="WP_193539787.1">
    <property type="nucleotide sequence ID" value="NZ_JADCLJ010000025.1"/>
</dbReference>
<comment type="caution">
    <text evidence="1">The sequence shown here is derived from an EMBL/GenBank/DDBJ whole genome shotgun (WGS) entry which is preliminary data.</text>
</comment>
<organism evidence="1 2">
    <name type="scientific">Litchfieldia luteola</name>
    <dbReference type="NCBI Taxonomy" id="682179"/>
    <lineage>
        <taxon>Bacteria</taxon>
        <taxon>Bacillati</taxon>
        <taxon>Bacillota</taxon>
        <taxon>Bacilli</taxon>
        <taxon>Bacillales</taxon>
        <taxon>Bacillaceae</taxon>
        <taxon>Litchfieldia</taxon>
    </lineage>
</organism>
<proteinExistence type="predicted"/>
<gene>
    <name evidence="1" type="ORF">IMZ08_20885</name>
</gene>
<name>A0ABR9QPQ6_9BACI</name>
<keyword evidence="2" id="KW-1185">Reference proteome</keyword>
<sequence>MTNSFQVFIEYEVKKTFNHQYEHLMKNVISLLSEFGAERIEWYSLTHQTNKYIEVFQVPTEAHFYALKKIRTSKSHALFTHFENFVEGGGASIQYWALKKSS</sequence>
<evidence type="ECO:0000313" key="1">
    <source>
        <dbReference type="EMBL" id="MBE4910496.1"/>
    </source>
</evidence>
<accession>A0ABR9QPQ6</accession>
<protein>
    <submittedName>
        <fullName evidence="1">Uncharacterized protein</fullName>
    </submittedName>
</protein>
<dbReference type="EMBL" id="JADCLJ010000025">
    <property type="protein sequence ID" value="MBE4910496.1"/>
    <property type="molecule type" value="Genomic_DNA"/>
</dbReference>
<dbReference type="Proteomes" id="UP001516662">
    <property type="component" value="Unassembled WGS sequence"/>
</dbReference>